<dbReference type="InterPro" id="IPR014013">
    <property type="entry name" value="Helic_SF1/SF2_ATP-bd_DinG/Rad3"/>
</dbReference>
<dbReference type="GO" id="GO:0006139">
    <property type="term" value="P:nucleobase-containing compound metabolic process"/>
    <property type="evidence" value="ECO:0007669"/>
    <property type="project" value="InterPro"/>
</dbReference>
<evidence type="ECO:0000256" key="4">
    <source>
        <dbReference type="ARBA" id="ARBA00038058"/>
    </source>
</evidence>
<dbReference type="InterPro" id="IPR027417">
    <property type="entry name" value="P-loop_NTPase"/>
</dbReference>
<proteinExistence type="inferred from homology"/>
<dbReference type="GO" id="GO:0003678">
    <property type="term" value="F:DNA helicase activity"/>
    <property type="evidence" value="ECO:0007669"/>
    <property type="project" value="TreeGrafter"/>
</dbReference>
<dbReference type="SUPFAM" id="SSF52540">
    <property type="entry name" value="P-loop containing nucleoside triphosphate hydrolases"/>
    <property type="match status" value="2"/>
</dbReference>
<dbReference type="SMART" id="SM00491">
    <property type="entry name" value="HELICc2"/>
    <property type="match status" value="1"/>
</dbReference>
<keyword evidence="8" id="KW-1185">Reference proteome</keyword>
<protein>
    <submittedName>
        <fullName evidence="7">Bifunctional ATP-dependent DNA helicase/DNA polymerase III subunit epsilon</fullName>
    </submittedName>
</protein>
<sequence>MPDTPPLPDSAPAILPRHGAWSVLTPDGEILSMTAAEIRRDLPHWPAILVIHAPATARRLDLPPPPRPCPWLDLLELFAFAMPAHGVPPTARGLGGALGIAAHRLDAPEADLLPDLAFALLRHIARSRNTPQGGIMTALAWRMRQAGWAWGPSVCAALGLDATGPLPAGVIQPAEALKVWTRLPKWEDTAPRPPPAAQPVTGDEARDHLRAILGEGAEHRPAQEAFSHLAARAFAPRTTQGDPHMVLAEAGTGTGKTLGYVAPASIWSRRNGGAVWISTYTRHLQRQIETELARLFPDPAIRRSHVVVRKGRENYLCLLNMEESVNIALSRGQAANATIIGLALVALWVAHTDDGDLFGGDLPGWFADLFGRGLLTGIADRRGECIHGACPHYQQCMVEHSIRRARTADLVIANHALVMSQAAWHALDGSDTNNEDNTPTRYIMDEGHHIADAADSAFALELSGLEAAELRRWLLGAEGARSRARGLRRRLEDLLVHIPRIETPLDTALMAARALPAPGWSARLAAQDPASKTTTVPTTDLPDGTGEPVLSNPSEMLLHELRQQVLARTQGSPEGGQRRSDSECDLHPMPDSLRMAAQGLERALRRLAEPLRTLVARLEEVLDTEADWLDTPMRERIAAAIRSIRRRALSRVDGWCAMLGTLQAGERPPEGETPHYIDYIRMDRRDGQNPGERDVGLYRHWLDPTIPFASVLAAPAHGVLITSATLRDETGGNRTEEESERAWDAAEARSGAVHLPSPAIRASFASPFDYAQQSRAYIITDVAHDDPAALAGAYRTLFMASGGGALGLFTAISRLREVYRRIITPLEAAGLPLFAQHVDPMDNATLVDILRSERNACLLGTDAMRDGVDVPGDALRLVAFERVPWPRPDILHRERRIHLSGGAPGRYDDMIARLRLRQAFGRLIRSRQDRGVFVLLDRRTPSRLLSAFPEGVMVRRLGLSAAAREITEFLQAHDTSADQLS</sequence>
<feature type="region of interest" description="Disordered" evidence="5">
    <location>
        <begin position="524"/>
        <end position="545"/>
    </location>
</feature>
<comment type="similarity">
    <text evidence="4">Belongs to the helicase family. DinG subfamily.</text>
</comment>
<dbReference type="Proteomes" id="UP000264120">
    <property type="component" value="Chromosome"/>
</dbReference>
<keyword evidence="2" id="KW-0378">Hydrolase</keyword>
<evidence type="ECO:0000256" key="5">
    <source>
        <dbReference type="SAM" id="MobiDB-lite"/>
    </source>
</evidence>
<evidence type="ECO:0000256" key="2">
    <source>
        <dbReference type="ARBA" id="ARBA00022801"/>
    </source>
</evidence>
<dbReference type="AlphaFoldDB" id="A0A347W8P4"/>
<dbReference type="InterPro" id="IPR006555">
    <property type="entry name" value="ATP-dep_Helicase_C"/>
</dbReference>
<dbReference type="GO" id="GO:0005524">
    <property type="term" value="F:ATP binding"/>
    <property type="evidence" value="ECO:0007669"/>
    <property type="project" value="UniProtKB-KW"/>
</dbReference>
<dbReference type="GO" id="GO:0003676">
    <property type="term" value="F:nucleic acid binding"/>
    <property type="evidence" value="ECO:0007669"/>
    <property type="project" value="InterPro"/>
</dbReference>
<dbReference type="InterPro" id="IPR045028">
    <property type="entry name" value="DinG/Rad3-like"/>
</dbReference>
<gene>
    <name evidence="7" type="ORF">CD178_00418</name>
</gene>
<dbReference type="PROSITE" id="PS51193">
    <property type="entry name" value="HELICASE_ATP_BIND_2"/>
    <property type="match status" value="1"/>
</dbReference>
<feature type="region of interest" description="Disordered" evidence="5">
    <location>
        <begin position="568"/>
        <end position="587"/>
    </location>
</feature>
<dbReference type="Pfam" id="PF13307">
    <property type="entry name" value="Helicase_C_2"/>
    <property type="match status" value="1"/>
</dbReference>
<dbReference type="RefSeq" id="WP_118962411.1">
    <property type="nucleotide sequence ID" value="NZ_CP023036.1"/>
</dbReference>
<dbReference type="Gene3D" id="3.40.50.300">
    <property type="entry name" value="P-loop containing nucleotide triphosphate hydrolases"/>
    <property type="match status" value="2"/>
</dbReference>
<dbReference type="PANTHER" id="PTHR11472:SF34">
    <property type="entry name" value="REGULATOR OF TELOMERE ELONGATION HELICASE 1"/>
    <property type="match status" value="1"/>
</dbReference>
<keyword evidence="3" id="KW-0067">ATP-binding</keyword>
<feature type="domain" description="Helicase ATP-binding" evidence="6">
    <location>
        <begin position="209"/>
        <end position="494"/>
    </location>
</feature>
<keyword evidence="7" id="KW-0347">Helicase</keyword>
<keyword evidence="1" id="KW-0547">Nucleotide-binding</keyword>
<accession>A0A347W8P4</accession>
<evidence type="ECO:0000259" key="6">
    <source>
        <dbReference type="PROSITE" id="PS51193"/>
    </source>
</evidence>
<evidence type="ECO:0000313" key="8">
    <source>
        <dbReference type="Proteomes" id="UP000264120"/>
    </source>
</evidence>
<dbReference type="KEGG" id="ksc:CD178_00418"/>
<dbReference type="GO" id="GO:0016818">
    <property type="term" value="F:hydrolase activity, acting on acid anhydrides, in phosphorus-containing anhydrides"/>
    <property type="evidence" value="ECO:0007669"/>
    <property type="project" value="InterPro"/>
</dbReference>
<name>A0A347W8P4_9PROT</name>
<dbReference type="PANTHER" id="PTHR11472">
    <property type="entry name" value="DNA REPAIR DEAD HELICASE RAD3/XP-D SUBFAMILY MEMBER"/>
    <property type="match status" value="1"/>
</dbReference>
<dbReference type="EMBL" id="CP023036">
    <property type="protein sequence ID" value="AXY21237.1"/>
    <property type="molecule type" value="Genomic_DNA"/>
</dbReference>
<evidence type="ECO:0000256" key="1">
    <source>
        <dbReference type="ARBA" id="ARBA00022741"/>
    </source>
</evidence>
<reference evidence="7 8" key="1">
    <citation type="submission" date="2017-08" db="EMBL/GenBank/DDBJ databases">
        <title>Complete genome sequence of Gluconacetobacter saccharivorans CV1 isolated from Fermented Vinegar.</title>
        <authorList>
            <person name="Kim S.-Y."/>
        </authorList>
    </citation>
    <scope>NUCLEOTIDE SEQUENCE [LARGE SCALE GENOMIC DNA]</scope>
    <source>
        <strain evidence="7 8">CV1</strain>
    </source>
</reference>
<feature type="compositionally biased region" description="Basic and acidic residues" evidence="5">
    <location>
        <begin position="576"/>
        <end position="587"/>
    </location>
</feature>
<organism evidence="7 8">
    <name type="scientific">Komagataeibacter saccharivorans</name>
    <dbReference type="NCBI Taxonomy" id="265959"/>
    <lineage>
        <taxon>Bacteria</taxon>
        <taxon>Pseudomonadati</taxon>
        <taxon>Pseudomonadota</taxon>
        <taxon>Alphaproteobacteria</taxon>
        <taxon>Acetobacterales</taxon>
        <taxon>Acetobacteraceae</taxon>
        <taxon>Komagataeibacter</taxon>
    </lineage>
</organism>
<evidence type="ECO:0000313" key="7">
    <source>
        <dbReference type="EMBL" id="AXY21237.1"/>
    </source>
</evidence>
<evidence type="ECO:0000256" key="3">
    <source>
        <dbReference type="ARBA" id="ARBA00022840"/>
    </source>
</evidence>
<dbReference type="OrthoDB" id="9805194at2"/>